<keyword evidence="1" id="KW-0812">Transmembrane</keyword>
<evidence type="ECO:0000256" key="1">
    <source>
        <dbReference type="SAM" id="Phobius"/>
    </source>
</evidence>
<feature type="transmembrane region" description="Helical" evidence="1">
    <location>
        <begin position="6"/>
        <end position="22"/>
    </location>
</feature>
<proteinExistence type="predicted"/>
<feature type="transmembrane region" description="Helical" evidence="1">
    <location>
        <begin position="29"/>
        <end position="48"/>
    </location>
</feature>
<dbReference type="EMBL" id="LNQE01001844">
    <property type="protein sequence ID" value="KUG04599.1"/>
    <property type="molecule type" value="Genomic_DNA"/>
</dbReference>
<comment type="caution">
    <text evidence="2">The sequence shown here is derived from an EMBL/GenBank/DDBJ whole genome shotgun (WGS) entry which is preliminary data.</text>
</comment>
<accession>A0A0W8E7I8</accession>
<dbReference type="AlphaFoldDB" id="A0A0W8E7I8"/>
<sequence length="69" mass="7985">MLLVLIAVYIVIIILEVPALIKKGWRRELLIFSLVFALGVYLSLAQYYRWPLANPLHSMIQSASQWIDI</sequence>
<evidence type="ECO:0000313" key="2">
    <source>
        <dbReference type="EMBL" id="KUG04599.1"/>
    </source>
</evidence>
<name>A0A0W8E7I8_9ZZZZ</name>
<gene>
    <name evidence="2" type="ORF">ASZ90_017960</name>
</gene>
<reference evidence="2" key="1">
    <citation type="journal article" date="2015" name="Proc. Natl. Acad. Sci. U.S.A.">
        <title>Networks of energetic and metabolic interactions define dynamics in microbial communities.</title>
        <authorList>
            <person name="Embree M."/>
            <person name="Liu J.K."/>
            <person name="Al-Bassam M.M."/>
            <person name="Zengler K."/>
        </authorList>
    </citation>
    <scope>NUCLEOTIDE SEQUENCE</scope>
</reference>
<keyword evidence="1" id="KW-1133">Transmembrane helix</keyword>
<keyword evidence="1" id="KW-0472">Membrane</keyword>
<protein>
    <submittedName>
        <fullName evidence="2">Uncharacterized protein</fullName>
    </submittedName>
</protein>
<organism evidence="2">
    <name type="scientific">hydrocarbon metagenome</name>
    <dbReference type="NCBI Taxonomy" id="938273"/>
    <lineage>
        <taxon>unclassified sequences</taxon>
        <taxon>metagenomes</taxon>
        <taxon>ecological metagenomes</taxon>
    </lineage>
</organism>